<dbReference type="Pfam" id="PF05014">
    <property type="entry name" value="Nuc_deoxyrib_tr"/>
    <property type="match status" value="1"/>
</dbReference>
<evidence type="ECO:0000313" key="1">
    <source>
        <dbReference type="EMBL" id="BBB31231.1"/>
    </source>
</evidence>
<protein>
    <recommendedName>
        <fullName evidence="3">Nucleoside 2-deoxyribosyltransferase</fullName>
    </recommendedName>
</protein>
<sequence length="177" mass="19516">MIKYIYLAGPDVFRPTAKALGAAKKKLCHELGYSGLFPLDNELSLEHLTPFNAGLKIYHANIALMNQADCIIANMTPFRGAGMDQGTAFEMGYMAAQQKPVWGYTLSNKSYSERINQPLPGEDKNGQMVEQFDMSDNLMMVGSTTPKGGLIQLLGDDLNDESHLNAFRHALERISVS</sequence>
<dbReference type="Proteomes" id="UP000595332">
    <property type="component" value="Chromosome"/>
</dbReference>
<organism evidence="1 2">
    <name type="scientific">Neptunomonas japonica JAMM 1380</name>
    <dbReference type="NCBI Taxonomy" id="1441457"/>
    <lineage>
        <taxon>Bacteria</taxon>
        <taxon>Pseudomonadati</taxon>
        <taxon>Pseudomonadota</taxon>
        <taxon>Gammaproteobacteria</taxon>
        <taxon>Oceanospirillales</taxon>
        <taxon>Oceanospirillaceae</taxon>
        <taxon>Neptunomonas</taxon>
    </lineage>
</organism>
<dbReference type="GO" id="GO:0009159">
    <property type="term" value="P:deoxyribonucleoside monophosphate catabolic process"/>
    <property type="evidence" value="ECO:0007669"/>
    <property type="project" value="TreeGrafter"/>
</dbReference>
<evidence type="ECO:0008006" key="3">
    <source>
        <dbReference type="Google" id="ProtNLM"/>
    </source>
</evidence>
<keyword evidence="2" id="KW-1185">Reference proteome</keyword>
<dbReference type="PANTHER" id="PTHR15364:SF0">
    <property type="entry name" value="2'-DEOXYNUCLEOSIDE 5'-PHOSPHATE N-HYDROLASE 1"/>
    <property type="match status" value="1"/>
</dbReference>
<gene>
    <name evidence="1" type="ORF">NEJAP_3293</name>
</gene>
<reference evidence="1 2" key="1">
    <citation type="journal article" date="2008" name="Int. J. Syst. Evol. Microbiol.">
        <title>Neptunomonas japonica sp. nov., an Osedax japonicus symbiont-like bacterium isolated from sediment adjacent to sperm whale carcasses off Kagoshima, Japan.</title>
        <authorList>
            <person name="Miyazaki M."/>
            <person name="Nogi Y."/>
            <person name="Fujiwara Y."/>
            <person name="Kawato M."/>
            <person name="Kubokawa K."/>
            <person name="Horikoshi K."/>
        </authorList>
    </citation>
    <scope>NUCLEOTIDE SEQUENCE [LARGE SCALE GENOMIC DNA]</scope>
    <source>
        <strain evidence="1 2">JAMM 1380</strain>
    </source>
</reference>
<evidence type="ECO:0000313" key="2">
    <source>
        <dbReference type="Proteomes" id="UP000595332"/>
    </source>
</evidence>
<dbReference type="GO" id="GO:0070694">
    <property type="term" value="F:5-hydroxymethyl-dUMP N-hydrolase activity"/>
    <property type="evidence" value="ECO:0007669"/>
    <property type="project" value="TreeGrafter"/>
</dbReference>
<dbReference type="AlphaFoldDB" id="A0A7R6SX83"/>
<name>A0A7R6SX83_9GAMM</name>
<dbReference type="EMBL" id="AP014546">
    <property type="protein sequence ID" value="BBB31231.1"/>
    <property type="molecule type" value="Genomic_DNA"/>
</dbReference>
<dbReference type="KEGG" id="njp:NEJAP_3293"/>
<dbReference type="SUPFAM" id="SSF52309">
    <property type="entry name" value="N-(deoxy)ribosyltransferase-like"/>
    <property type="match status" value="1"/>
</dbReference>
<accession>A0A7R6SX83</accession>
<dbReference type="InterPro" id="IPR051239">
    <property type="entry name" value="2'-dNMP_N-hydrolase"/>
</dbReference>
<dbReference type="RefSeq" id="WP_201348351.1">
    <property type="nucleotide sequence ID" value="NZ_AP014546.1"/>
</dbReference>
<dbReference type="Gene3D" id="3.40.50.450">
    <property type="match status" value="1"/>
</dbReference>
<dbReference type="PANTHER" id="PTHR15364">
    <property type="entry name" value="2'-DEOXYNUCLEOSIDE 5'-PHOSPHATE N-HYDROLASE 1"/>
    <property type="match status" value="1"/>
</dbReference>
<proteinExistence type="predicted"/>
<dbReference type="InterPro" id="IPR007710">
    <property type="entry name" value="Nucleoside_deoxyribTrfase"/>
</dbReference>